<protein>
    <submittedName>
        <fullName evidence="3">Hemolysin-type calcium-binding repeat-containing protein</fullName>
    </submittedName>
</protein>
<reference evidence="4" key="1">
    <citation type="submission" date="2016-10" db="EMBL/GenBank/DDBJ databases">
        <authorList>
            <person name="Varghese N."/>
            <person name="Submissions S."/>
        </authorList>
    </citation>
    <scope>NUCLEOTIDE SEQUENCE [LARGE SCALE GENOMIC DNA]</scope>
    <source>
        <strain evidence="4">DSM 100420</strain>
    </source>
</reference>
<evidence type="ECO:0000313" key="4">
    <source>
        <dbReference type="Proteomes" id="UP000198914"/>
    </source>
</evidence>
<dbReference type="Pfam" id="PF00353">
    <property type="entry name" value="HemolysinCabind"/>
    <property type="match status" value="5"/>
</dbReference>
<comment type="subcellular location">
    <subcellularLocation>
        <location evidence="1">Secreted</location>
    </subcellularLocation>
</comment>
<dbReference type="SUPFAM" id="SSF51120">
    <property type="entry name" value="beta-Roll"/>
    <property type="match status" value="3"/>
</dbReference>
<organism evidence="3 4">
    <name type="scientific">Jannaschia faecimaris</name>
    <dbReference type="NCBI Taxonomy" id="1244108"/>
    <lineage>
        <taxon>Bacteria</taxon>
        <taxon>Pseudomonadati</taxon>
        <taxon>Pseudomonadota</taxon>
        <taxon>Alphaproteobacteria</taxon>
        <taxon>Rhodobacterales</taxon>
        <taxon>Roseobacteraceae</taxon>
        <taxon>Jannaschia</taxon>
    </lineage>
</organism>
<dbReference type="PRINTS" id="PR00313">
    <property type="entry name" value="CABNDNGRPT"/>
</dbReference>
<name>A0A1H3T2Y3_9RHOB</name>
<dbReference type="Gene3D" id="2.150.10.10">
    <property type="entry name" value="Serralysin-like metalloprotease, C-terminal"/>
    <property type="match status" value="3"/>
</dbReference>
<dbReference type="PANTHER" id="PTHR38340:SF1">
    <property type="entry name" value="S-LAYER PROTEIN"/>
    <property type="match status" value="1"/>
</dbReference>
<dbReference type="InterPro" id="IPR018511">
    <property type="entry name" value="Hemolysin-typ_Ca-bd_CS"/>
</dbReference>
<dbReference type="EMBL" id="FNPX01000014">
    <property type="protein sequence ID" value="SDZ44095.1"/>
    <property type="molecule type" value="Genomic_DNA"/>
</dbReference>
<dbReference type="InterPro" id="IPR050557">
    <property type="entry name" value="RTX_toxin/Mannuronan_C5-epim"/>
</dbReference>
<keyword evidence="2" id="KW-0964">Secreted</keyword>
<dbReference type="STRING" id="1244108.SAMN05444004_114115"/>
<evidence type="ECO:0000313" key="3">
    <source>
        <dbReference type="EMBL" id="SDZ44095.1"/>
    </source>
</evidence>
<dbReference type="PROSITE" id="PS00330">
    <property type="entry name" value="HEMOLYSIN_CALCIUM"/>
    <property type="match status" value="1"/>
</dbReference>
<dbReference type="GO" id="GO:0005576">
    <property type="term" value="C:extracellular region"/>
    <property type="evidence" value="ECO:0007669"/>
    <property type="project" value="UniProtKB-SubCell"/>
</dbReference>
<dbReference type="InterPro" id="IPR001343">
    <property type="entry name" value="Hemolysn_Ca-bd"/>
</dbReference>
<dbReference type="GO" id="GO:0005509">
    <property type="term" value="F:calcium ion binding"/>
    <property type="evidence" value="ECO:0007669"/>
    <property type="project" value="InterPro"/>
</dbReference>
<dbReference type="AlphaFoldDB" id="A0A1H3T2Y3"/>
<keyword evidence="4" id="KW-1185">Reference proteome</keyword>
<dbReference type="RefSeq" id="WP_139176667.1">
    <property type="nucleotide sequence ID" value="NZ_FNPX01000014.1"/>
</dbReference>
<sequence length="478" mass="48171">MDELVVTDPSGGGSGGLIGGPGFTGTWIVFTREGNSFAPSPADLIAELLADNSGSDHLHIINELAGYSIVESYPVTAAGRISNGTDIGDAQALDGGTIQFSGGGSNDIAFATLGSGGALAGGGGDDILSGALQDDELSGGDRDDTVTSGGGDDLVDGGAGADVLLGGLGNGVFMGGAGDGDLFGGAGNDTLNGGEGHDFLFGGAGDDSFVFRSVFGNDIIFDLSVIDGDVIDLIAIEGLTSIGQLLLEEVDGNSILAGSGTATFIPLDLDQDGVADDDQSITVLGTTASELTIDAFNFAINTTPAVPTQVGTAGDDNIAGTNNDDVIHGGTGNDTIVGNLGDDHIIYSGGDDFIGRSNRGNDTLDLSAYAATDVTFSIAGHDVLIETPDGTIELEYQVRYELGNAQSNIKEIVFADGTLDAAGIQGRALADQGTVGDDFVTGSYQDDTIISGLGDDTIRSNSGDDLIVYEGGNDFVHR</sequence>
<proteinExistence type="predicted"/>
<dbReference type="Proteomes" id="UP000198914">
    <property type="component" value="Unassembled WGS sequence"/>
</dbReference>
<accession>A0A1H3T2Y3</accession>
<evidence type="ECO:0000256" key="1">
    <source>
        <dbReference type="ARBA" id="ARBA00004613"/>
    </source>
</evidence>
<dbReference type="InterPro" id="IPR011049">
    <property type="entry name" value="Serralysin-like_metalloprot_C"/>
</dbReference>
<gene>
    <name evidence="3" type="ORF">SAMN05444004_114115</name>
</gene>
<dbReference type="PANTHER" id="PTHR38340">
    <property type="entry name" value="S-LAYER PROTEIN"/>
    <property type="match status" value="1"/>
</dbReference>
<dbReference type="OrthoDB" id="8479154at2"/>
<evidence type="ECO:0000256" key="2">
    <source>
        <dbReference type="ARBA" id="ARBA00022525"/>
    </source>
</evidence>